<keyword evidence="2 3" id="KW-0479">Metal-binding</keyword>
<dbReference type="Proteomes" id="UP000006844">
    <property type="component" value="Chromosome"/>
</dbReference>
<accession>E8UXL1</accession>
<protein>
    <submittedName>
        <fullName evidence="4">DinB family protein</fullName>
    </submittedName>
</protein>
<gene>
    <name evidence="4" type="ordered locus">AciPR4_1127</name>
</gene>
<dbReference type="Gene3D" id="1.20.120.450">
    <property type="entry name" value="dinb family like domain"/>
    <property type="match status" value="1"/>
</dbReference>
<sequence>MNHASLSAEELIAWNDQTAKNWRTLAGENPALLDVPCDISKAKTVGELLQHVVAVELRYAERLSNLPVTDYAQLPFSTAHEIFATHDRALEVLRGLLADLAFDWSEEIEFNTLTAGRLRAPRKAVLHHSLLHALRHYAQLSTLARQHGFGPVPPADYLFLVAKRA</sequence>
<dbReference type="KEGG" id="tsa:AciPR4_1127"/>
<comment type="similarity">
    <text evidence="1">Belongs to the DinB family.</text>
</comment>
<dbReference type="eggNOG" id="COG2318">
    <property type="taxonomic scope" value="Bacteria"/>
</dbReference>
<dbReference type="Pfam" id="PF05163">
    <property type="entry name" value="DinB"/>
    <property type="match status" value="1"/>
</dbReference>
<evidence type="ECO:0000256" key="3">
    <source>
        <dbReference type="PIRSR" id="PIRSR607837-1"/>
    </source>
</evidence>
<name>E8UXL1_TERSS</name>
<dbReference type="GO" id="GO:0046872">
    <property type="term" value="F:metal ion binding"/>
    <property type="evidence" value="ECO:0007669"/>
    <property type="project" value="UniProtKB-KW"/>
</dbReference>
<dbReference type="OrthoDB" id="119841at2"/>
<dbReference type="SUPFAM" id="SSF109854">
    <property type="entry name" value="DinB/YfiT-like putative metalloenzymes"/>
    <property type="match status" value="1"/>
</dbReference>
<dbReference type="InterPro" id="IPR034660">
    <property type="entry name" value="DinB/YfiT-like"/>
</dbReference>
<feature type="binding site" evidence="3">
    <location>
        <position position="136"/>
    </location>
    <ligand>
        <name>a divalent metal cation</name>
        <dbReference type="ChEBI" id="CHEBI:60240"/>
    </ligand>
</feature>
<dbReference type="EMBL" id="CP002467">
    <property type="protein sequence ID" value="ADV81955.1"/>
    <property type="molecule type" value="Genomic_DNA"/>
</dbReference>
<dbReference type="AlphaFoldDB" id="E8UXL1"/>
<evidence type="ECO:0000256" key="2">
    <source>
        <dbReference type="ARBA" id="ARBA00022723"/>
    </source>
</evidence>
<dbReference type="STRING" id="401053.AciPR4_1127"/>
<dbReference type="InterPro" id="IPR007837">
    <property type="entry name" value="DinB"/>
</dbReference>
<feature type="binding site" evidence="3">
    <location>
        <position position="51"/>
    </location>
    <ligand>
        <name>a divalent metal cation</name>
        <dbReference type="ChEBI" id="CHEBI:60240"/>
    </ligand>
</feature>
<organism evidence="4 5">
    <name type="scientific">Terriglobus saanensis (strain ATCC BAA-1853 / DSM 23119 / SP1PR4)</name>
    <dbReference type="NCBI Taxonomy" id="401053"/>
    <lineage>
        <taxon>Bacteria</taxon>
        <taxon>Pseudomonadati</taxon>
        <taxon>Acidobacteriota</taxon>
        <taxon>Terriglobia</taxon>
        <taxon>Terriglobales</taxon>
        <taxon>Acidobacteriaceae</taxon>
        <taxon>Terriglobus</taxon>
    </lineage>
</organism>
<proteinExistence type="inferred from homology"/>
<keyword evidence="5" id="KW-1185">Reference proteome</keyword>
<evidence type="ECO:0000313" key="4">
    <source>
        <dbReference type="EMBL" id="ADV81955.1"/>
    </source>
</evidence>
<evidence type="ECO:0000313" key="5">
    <source>
        <dbReference type="Proteomes" id="UP000006844"/>
    </source>
</evidence>
<reference evidence="4 5" key="1">
    <citation type="journal article" date="2012" name="Stand. Genomic Sci.">
        <title>Complete genome sequence of Terriglobus saanensis type strain SP1PR4(T), an Acidobacteria from tundra soil.</title>
        <authorList>
            <person name="Rawat S.R."/>
            <person name="Mannisto M.K."/>
            <person name="Starovoytov V."/>
            <person name="Goodwin L."/>
            <person name="Nolan M."/>
            <person name="Hauser L."/>
            <person name="Land M."/>
            <person name="Davenport K.W."/>
            <person name="Woyke T."/>
            <person name="Haggblom M.M."/>
        </authorList>
    </citation>
    <scope>NUCLEOTIDE SEQUENCE</scope>
    <source>
        <strain evidence="5">ATCC BAA-1853 / DSM 23119 / SP1PR4</strain>
    </source>
</reference>
<feature type="binding site" evidence="3">
    <location>
        <position position="132"/>
    </location>
    <ligand>
        <name>a divalent metal cation</name>
        <dbReference type="ChEBI" id="CHEBI:60240"/>
    </ligand>
</feature>
<evidence type="ECO:0000256" key="1">
    <source>
        <dbReference type="ARBA" id="ARBA00008635"/>
    </source>
</evidence>
<dbReference type="HOGENOM" id="CLU_136019_0_0_0"/>
<dbReference type="RefSeq" id="WP_013567688.1">
    <property type="nucleotide sequence ID" value="NC_014963.1"/>
</dbReference>